<dbReference type="Pfam" id="PF13148">
    <property type="entry name" value="DUF3987"/>
    <property type="match status" value="2"/>
</dbReference>
<dbReference type="InterPro" id="IPR025048">
    <property type="entry name" value="DUF3987"/>
</dbReference>
<proteinExistence type="predicted"/>
<dbReference type="EMBL" id="JAPCKI010000017">
    <property type="protein sequence ID" value="MDD2179984.1"/>
    <property type="molecule type" value="Genomic_DNA"/>
</dbReference>
<organism evidence="1 2">
    <name type="scientific">Acidovorax benzenivorans</name>
    <dbReference type="NCBI Taxonomy" id="2987520"/>
    <lineage>
        <taxon>Bacteria</taxon>
        <taxon>Pseudomonadati</taxon>
        <taxon>Pseudomonadota</taxon>
        <taxon>Betaproteobacteria</taxon>
        <taxon>Burkholderiales</taxon>
        <taxon>Comamonadaceae</taxon>
        <taxon>Acidovorax</taxon>
    </lineage>
</organism>
<gene>
    <name evidence="1" type="ORF">OIN59_21305</name>
</gene>
<protein>
    <submittedName>
        <fullName evidence="1">YfjI family protein</fullName>
    </submittedName>
</protein>
<dbReference type="Proteomes" id="UP001148932">
    <property type="component" value="Unassembled WGS sequence"/>
</dbReference>
<reference evidence="1" key="1">
    <citation type="submission" date="2022-10" db="EMBL/GenBank/DDBJ databases">
        <title>Description of microaerobic benzene degrading bacteria.</title>
        <authorList>
            <person name="Bedics A."/>
            <person name="Tancsics A."/>
            <person name="Banerjee S."/>
        </authorList>
    </citation>
    <scope>NUCLEOTIDE SEQUENCE</scope>
    <source>
        <strain evidence="1">D2M1</strain>
    </source>
</reference>
<dbReference type="RefSeq" id="WP_274113629.1">
    <property type="nucleotide sequence ID" value="NZ_JAPCKI010000017.1"/>
</dbReference>
<comment type="caution">
    <text evidence="1">The sequence shown here is derived from an EMBL/GenBank/DDBJ whole genome shotgun (WGS) entry which is preliminary data.</text>
</comment>
<sequence>MFDPYRQIYSYPVEALPKRMGDALYAVTGSTKASEALVVPIILSAAAAAVQGVADVQKPYSCHEDRMPTSMFFAGIASSGCRKSSALKQVQGPFEEFEQGLLQAPLDDACEAAEASHHFLLEEATEQGVVDLFRSGAKSLFYALDEGALLFDKRLDVAALCKRFDGATIRHTSRKEGAIFVTDTRASMCMLTQGVTFDRVMKKKGDVLVEAGLLPRMLMSFCSDASAPAGRFFTPAAVPGQYEALIAPFHERLRSLLRQYARSLATPSGKRQLLILSPQAANLWTAFAREMEYEYASSSLWRDVEVFVRRAPEHALRLAAVLHYFSSGDTQVSETAVQAACRVVMWHLGQAKRAFGEPPVEIRAQQLAGMLYDYLVRALPVAGPSRISRSQVLRCGPPELRKAAHLNLALHSLRNAGQISVVYQKGKEEIVLINPPPSMLSYGIPGAQRLWP</sequence>
<evidence type="ECO:0000313" key="1">
    <source>
        <dbReference type="EMBL" id="MDD2179984.1"/>
    </source>
</evidence>
<keyword evidence="2" id="KW-1185">Reference proteome</keyword>
<name>A0ABT5S227_9BURK</name>
<evidence type="ECO:0000313" key="2">
    <source>
        <dbReference type="Proteomes" id="UP001148932"/>
    </source>
</evidence>
<accession>A0ABT5S227</accession>